<dbReference type="PANTHER" id="PTHR33591:SF1">
    <property type="entry name" value="BETA-CAROTENE ISOMERASE D27, CHLOROPLASTIC"/>
    <property type="match status" value="1"/>
</dbReference>
<dbReference type="Proteomes" id="UP000594263">
    <property type="component" value="Unplaced"/>
</dbReference>
<dbReference type="AlphaFoldDB" id="A0A7N0UDK7"/>
<dbReference type="InterPro" id="IPR025114">
    <property type="entry name" value="D27-like_C"/>
</dbReference>
<dbReference type="GO" id="GO:0005506">
    <property type="term" value="F:iron ion binding"/>
    <property type="evidence" value="ECO:0007669"/>
    <property type="project" value="InterPro"/>
</dbReference>
<evidence type="ECO:0000259" key="1">
    <source>
        <dbReference type="Pfam" id="PF13225"/>
    </source>
</evidence>
<dbReference type="Pfam" id="PF13225">
    <property type="entry name" value="D27-like_C"/>
    <property type="match status" value="1"/>
</dbReference>
<dbReference type="OMA" id="TTIFFAW"/>
<accession>A0A7N0UDK7</accession>
<dbReference type="PANTHER" id="PTHR33591">
    <property type="entry name" value="BETA-CAROTENE ISOMERASE D27"/>
    <property type="match status" value="1"/>
</dbReference>
<proteinExistence type="predicted"/>
<evidence type="ECO:0000313" key="3">
    <source>
        <dbReference type="Proteomes" id="UP000594263"/>
    </source>
</evidence>
<dbReference type="GO" id="GO:0009536">
    <property type="term" value="C:plastid"/>
    <property type="evidence" value="ECO:0007669"/>
    <property type="project" value="TreeGrafter"/>
</dbReference>
<keyword evidence="3" id="KW-1185">Reference proteome</keyword>
<organism evidence="2 3">
    <name type="scientific">Kalanchoe fedtschenkoi</name>
    <name type="common">Lavender scallops</name>
    <name type="synonym">South American air plant</name>
    <dbReference type="NCBI Taxonomy" id="63787"/>
    <lineage>
        <taxon>Eukaryota</taxon>
        <taxon>Viridiplantae</taxon>
        <taxon>Streptophyta</taxon>
        <taxon>Embryophyta</taxon>
        <taxon>Tracheophyta</taxon>
        <taxon>Spermatophyta</taxon>
        <taxon>Magnoliopsida</taxon>
        <taxon>eudicotyledons</taxon>
        <taxon>Gunneridae</taxon>
        <taxon>Pentapetalae</taxon>
        <taxon>Saxifragales</taxon>
        <taxon>Crassulaceae</taxon>
        <taxon>Kalanchoe</taxon>
    </lineage>
</organism>
<evidence type="ECO:0000313" key="2">
    <source>
        <dbReference type="EnsemblPlants" id="Kaladp0061s0094.1.v1.1"/>
    </source>
</evidence>
<dbReference type="GO" id="GO:0016859">
    <property type="term" value="F:cis-trans isomerase activity"/>
    <property type="evidence" value="ECO:0007669"/>
    <property type="project" value="TreeGrafter"/>
</dbReference>
<dbReference type="EnsemblPlants" id="Kaladp0061s0094.1.v1.1">
    <property type="protein sequence ID" value="Kaladp0061s0094.1.v1.1"/>
    <property type="gene ID" value="Kaladp0061s0094.v1.1"/>
</dbReference>
<dbReference type="Gramene" id="Kaladp0061s0094.1.v1.1">
    <property type="protein sequence ID" value="Kaladp0061s0094.1.v1.1"/>
    <property type="gene ID" value="Kaladp0061s0094.v1.1"/>
</dbReference>
<name>A0A7N0UDK7_KALFE</name>
<sequence length="257" mass="28797">MEAKLLLRCSVPAAPFLANGAGQTRPRGMAVRHVHAVLTTPADERMNRIGDASDIVYRDSWFARLAINHLSKSVQDTTGLRNTMEGYDSLVEAARAASKNFNPAQQRELVTEALHKAVPKPILSLIRMVLPDSKLKREYFAAFTTLFFTWLVGPCEVRESEHKGGMEKNLVHIQKCRFLQESNCLGMCTNLCKFPSQAFIKDSFGMPVNMVPNFDDMSCQMVFGQEPPSPDQDPTLKQPCYKLCKTKQRHSTECISG</sequence>
<protein>
    <recommendedName>
        <fullName evidence="1">Beta-carotene isomerase D27-like C-terminal domain-containing protein</fullName>
    </recommendedName>
</protein>
<reference evidence="2" key="1">
    <citation type="submission" date="2021-01" db="UniProtKB">
        <authorList>
            <consortium name="EnsemblPlants"/>
        </authorList>
    </citation>
    <scope>IDENTIFICATION</scope>
</reference>
<dbReference type="GO" id="GO:1901601">
    <property type="term" value="P:strigolactone biosynthetic process"/>
    <property type="evidence" value="ECO:0007669"/>
    <property type="project" value="TreeGrafter"/>
</dbReference>
<dbReference type="InterPro" id="IPR038938">
    <property type="entry name" value="D27-like"/>
</dbReference>
<feature type="domain" description="Beta-carotene isomerase D27-like C-terminal" evidence="1">
    <location>
        <begin position="150"/>
        <end position="230"/>
    </location>
</feature>